<reference evidence="3" key="1">
    <citation type="journal article" date="2020" name="Fungal Divers.">
        <title>Resolving the Mortierellaceae phylogeny through synthesis of multi-gene phylogenetics and phylogenomics.</title>
        <authorList>
            <person name="Vandepol N."/>
            <person name="Liber J."/>
            <person name="Desiro A."/>
            <person name="Na H."/>
            <person name="Kennedy M."/>
            <person name="Barry K."/>
            <person name="Grigoriev I.V."/>
            <person name="Miller A.N."/>
            <person name="O'Donnell K."/>
            <person name="Stajich J.E."/>
            <person name="Bonito G."/>
        </authorList>
    </citation>
    <scope>NUCLEOTIDE SEQUENCE</scope>
    <source>
        <strain evidence="3">MES-2147</strain>
    </source>
</reference>
<feature type="coiled-coil region" evidence="1">
    <location>
        <begin position="23"/>
        <end position="50"/>
    </location>
</feature>
<keyword evidence="4" id="KW-1185">Reference proteome</keyword>
<name>A0A9P6J861_9FUNG</name>
<proteinExistence type="predicted"/>
<feature type="non-terminal residue" evidence="3">
    <location>
        <position position="110"/>
    </location>
</feature>
<accession>A0A9P6J861</accession>
<dbReference type="Proteomes" id="UP000749646">
    <property type="component" value="Unassembled WGS sequence"/>
</dbReference>
<evidence type="ECO:0000313" key="4">
    <source>
        <dbReference type="Proteomes" id="UP000749646"/>
    </source>
</evidence>
<protein>
    <submittedName>
        <fullName evidence="3">Uncharacterized protein</fullName>
    </submittedName>
</protein>
<keyword evidence="1" id="KW-0175">Coiled coil</keyword>
<organism evidence="3 4">
    <name type="scientific">Modicella reniformis</name>
    <dbReference type="NCBI Taxonomy" id="1440133"/>
    <lineage>
        <taxon>Eukaryota</taxon>
        <taxon>Fungi</taxon>
        <taxon>Fungi incertae sedis</taxon>
        <taxon>Mucoromycota</taxon>
        <taxon>Mortierellomycotina</taxon>
        <taxon>Mortierellomycetes</taxon>
        <taxon>Mortierellales</taxon>
        <taxon>Mortierellaceae</taxon>
        <taxon>Modicella</taxon>
    </lineage>
</organism>
<evidence type="ECO:0000256" key="2">
    <source>
        <dbReference type="SAM" id="MobiDB-lite"/>
    </source>
</evidence>
<dbReference type="EMBL" id="JAAAHW010006123">
    <property type="protein sequence ID" value="KAF9964563.1"/>
    <property type="molecule type" value="Genomic_DNA"/>
</dbReference>
<comment type="caution">
    <text evidence="3">The sequence shown here is derived from an EMBL/GenBank/DDBJ whole genome shotgun (WGS) entry which is preliminary data.</text>
</comment>
<sequence>VQKMVDELDLEFSHEIMIRQGQLQDTQALLRHATSELSETRRTIKQCRAQTTQLAEAQQKIKNLAQFLGDESQKTRGQKGYTGSLRSTGEDIDQLLCVPVQLLSKDGGGG</sequence>
<evidence type="ECO:0000313" key="3">
    <source>
        <dbReference type="EMBL" id="KAF9964563.1"/>
    </source>
</evidence>
<evidence type="ECO:0000256" key="1">
    <source>
        <dbReference type="SAM" id="Coils"/>
    </source>
</evidence>
<feature type="region of interest" description="Disordered" evidence="2">
    <location>
        <begin position="68"/>
        <end position="87"/>
    </location>
</feature>
<dbReference type="OrthoDB" id="10354157at2759"/>
<feature type="non-terminal residue" evidence="3">
    <location>
        <position position="1"/>
    </location>
</feature>
<dbReference type="AlphaFoldDB" id="A0A9P6J861"/>
<gene>
    <name evidence="3" type="ORF">BGZ65_001084</name>
</gene>